<feature type="domain" description="DUF4218" evidence="1">
    <location>
        <begin position="1"/>
        <end position="47"/>
    </location>
</feature>
<dbReference type="eggNOG" id="ENOG502QWJJ">
    <property type="taxonomic scope" value="Eukaryota"/>
</dbReference>
<dbReference type="PANTHER" id="PTHR48451">
    <property type="entry name" value="DUF4218 DOMAIN-CONTAINING PROTEIN"/>
    <property type="match status" value="1"/>
</dbReference>
<sequence>MYAIERYLRELKSDVRNKGRPEGSMAEGYLAKECLAFCGRYLNRSNSPSDNNVVDPSISNPLFPNIGRPIRGKGRNRKKKDYGFMMDHITRAQVHQYVLFNCDSEEVERYIE</sequence>
<dbReference type="Pfam" id="PF13960">
    <property type="entry name" value="DUF4218"/>
    <property type="match status" value="1"/>
</dbReference>
<dbReference type="OMA" id="CWIDELM"/>
<dbReference type="PANTHER" id="PTHR48451:SF1">
    <property type="entry name" value="DUF4218 DOMAIN-CONTAINING PROTEIN"/>
    <property type="match status" value="1"/>
</dbReference>
<evidence type="ECO:0000313" key="2">
    <source>
        <dbReference type="EMBL" id="KMS64596.1"/>
    </source>
</evidence>
<dbReference type="OrthoDB" id="1886754at2759"/>
<protein>
    <recommendedName>
        <fullName evidence="1">DUF4218 domain-containing protein</fullName>
    </recommendedName>
</protein>
<keyword evidence="3" id="KW-1185">Reference proteome</keyword>
<proteinExistence type="predicted"/>
<reference evidence="2 3" key="1">
    <citation type="journal article" date="2014" name="Nature">
        <title>The genome of the recently domesticated crop plant sugar beet (Beta vulgaris).</title>
        <authorList>
            <person name="Dohm J.C."/>
            <person name="Minoche A.E."/>
            <person name="Holtgrawe D."/>
            <person name="Capella-Gutierrez S."/>
            <person name="Zakrzewski F."/>
            <person name="Tafer H."/>
            <person name="Rupp O."/>
            <person name="Sorensen T.R."/>
            <person name="Stracke R."/>
            <person name="Reinhardt R."/>
            <person name="Goesmann A."/>
            <person name="Kraft T."/>
            <person name="Schulz B."/>
            <person name="Stadler P.F."/>
            <person name="Schmidt T."/>
            <person name="Gabaldon T."/>
            <person name="Lehrach H."/>
            <person name="Weisshaar B."/>
            <person name="Himmelbauer H."/>
        </authorList>
    </citation>
    <scope>NUCLEOTIDE SEQUENCE [LARGE SCALE GENOMIC DNA]</scope>
    <source>
        <tissue evidence="2">Taproot</tissue>
    </source>
</reference>
<gene>
    <name evidence="2" type="ORF">BVRB_018670</name>
</gene>
<evidence type="ECO:0000313" key="3">
    <source>
        <dbReference type="Proteomes" id="UP000035740"/>
    </source>
</evidence>
<organism evidence="2 3">
    <name type="scientific">Beta vulgaris subsp. vulgaris</name>
    <name type="common">Beet</name>
    <dbReference type="NCBI Taxonomy" id="3555"/>
    <lineage>
        <taxon>Eukaryota</taxon>
        <taxon>Viridiplantae</taxon>
        <taxon>Streptophyta</taxon>
        <taxon>Embryophyta</taxon>
        <taxon>Tracheophyta</taxon>
        <taxon>Spermatophyta</taxon>
        <taxon>Magnoliopsida</taxon>
        <taxon>eudicotyledons</taxon>
        <taxon>Gunneridae</taxon>
        <taxon>Pentapetalae</taxon>
        <taxon>Caryophyllales</taxon>
        <taxon>Chenopodiaceae</taxon>
        <taxon>Betoideae</taxon>
        <taxon>Beta</taxon>
    </lineage>
</organism>
<dbReference type="Gramene" id="KMS64596">
    <property type="protein sequence ID" value="KMS64596"/>
    <property type="gene ID" value="BVRB_018670"/>
</dbReference>
<dbReference type="Proteomes" id="UP000035740">
    <property type="component" value="Unassembled WGS sequence"/>
</dbReference>
<dbReference type="EMBL" id="KQ127317">
    <property type="protein sequence ID" value="KMS64596.1"/>
    <property type="molecule type" value="Genomic_DNA"/>
</dbReference>
<accession>A0A0J7YLV6</accession>
<dbReference type="AlphaFoldDB" id="A0A0J7YLV6"/>
<dbReference type="InterPro" id="IPR025452">
    <property type="entry name" value="DUF4218"/>
</dbReference>
<name>A0A0J7YLV6_BETVV</name>
<evidence type="ECO:0000259" key="1">
    <source>
        <dbReference type="Pfam" id="PF13960"/>
    </source>
</evidence>